<proteinExistence type="predicted"/>
<keyword evidence="1" id="KW-0812">Transmembrane</keyword>
<keyword evidence="1" id="KW-0472">Membrane</keyword>
<feature type="transmembrane region" description="Helical" evidence="1">
    <location>
        <begin position="12"/>
        <end position="31"/>
    </location>
</feature>
<name>A0A1I5A1R4_CHROL</name>
<evidence type="ECO:0000256" key="1">
    <source>
        <dbReference type="SAM" id="Phobius"/>
    </source>
</evidence>
<keyword evidence="1" id="KW-1133">Transmembrane helix</keyword>
<dbReference type="AlphaFoldDB" id="A0A1I5A1R4"/>
<dbReference type="EMBL" id="FOVD01000005">
    <property type="protein sequence ID" value="SFN56422.1"/>
    <property type="molecule type" value="Genomic_DNA"/>
</dbReference>
<dbReference type="OrthoDB" id="686440at2"/>
<dbReference type="Pfam" id="PF16266">
    <property type="entry name" value="DUF4919"/>
    <property type="match status" value="1"/>
</dbReference>
<dbReference type="Proteomes" id="UP000198769">
    <property type="component" value="Unassembled WGS sequence"/>
</dbReference>
<dbReference type="RefSeq" id="WP_090025462.1">
    <property type="nucleotide sequence ID" value="NZ_FOVD01000005.1"/>
</dbReference>
<gene>
    <name evidence="2" type="ORF">SAMN05421594_3259</name>
</gene>
<organism evidence="2 3">
    <name type="scientific">Chryseobacterium oleae</name>
    <dbReference type="NCBI Taxonomy" id="491207"/>
    <lineage>
        <taxon>Bacteria</taxon>
        <taxon>Pseudomonadati</taxon>
        <taxon>Bacteroidota</taxon>
        <taxon>Flavobacteriia</taxon>
        <taxon>Flavobacteriales</taxon>
        <taxon>Weeksellaceae</taxon>
        <taxon>Chryseobacterium group</taxon>
        <taxon>Chryseobacterium</taxon>
    </lineage>
</organism>
<keyword evidence="3" id="KW-1185">Reference proteome</keyword>
<sequence>MRATLFSGMHRKIYVTTIFSLFSFCIFGQNINLDSIKIDVQNENSKFYYEKLIYKFKFDPTSLSDEEVKNLYYGKKFSNYKPHFFDTDYLDFTKNFAQGNLKKAIIYGEKYLEKDPINPEVLTYLEIAYRKKDKEAKNYYLYSLQSKTLLNCIMKNGDGKTKETAFKVNSVGEEYLIANILGKNIRTFKRTSSMEKDGTIDGFSKGNESIYFMVFEDIENFK</sequence>
<protein>
    <recommendedName>
        <fullName evidence="4">DUF4919 domain-containing protein</fullName>
    </recommendedName>
</protein>
<evidence type="ECO:0008006" key="4">
    <source>
        <dbReference type="Google" id="ProtNLM"/>
    </source>
</evidence>
<dbReference type="InterPro" id="IPR032578">
    <property type="entry name" value="DUF4919"/>
</dbReference>
<accession>A0A1I5A1R4</accession>
<reference evidence="3" key="1">
    <citation type="submission" date="2016-10" db="EMBL/GenBank/DDBJ databases">
        <authorList>
            <person name="Varghese N."/>
            <person name="Submissions S."/>
        </authorList>
    </citation>
    <scope>NUCLEOTIDE SEQUENCE [LARGE SCALE GENOMIC DNA]</scope>
    <source>
        <strain evidence="3">DSM 25575</strain>
    </source>
</reference>
<dbReference type="Gene3D" id="1.25.40.10">
    <property type="entry name" value="Tetratricopeptide repeat domain"/>
    <property type="match status" value="1"/>
</dbReference>
<evidence type="ECO:0000313" key="3">
    <source>
        <dbReference type="Proteomes" id="UP000198769"/>
    </source>
</evidence>
<evidence type="ECO:0000313" key="2">
    <source>
        <dbReference type="EMBL" id="SFN56422.1"/>
    </source>
</evidence>
<dbReference type="InterPro" id="IPR011990">
    <property type="entry name" value="TPR-like_helical_dom_sf"/>
</dbReference>